<protein>
    <submittedName>
        <fullName evidence="1">Uncharacterized protein</fullName>
    </submittedName>
</protein>
<evidence type="ECO:0000313" key="1">
    <source>
        <dbReference type="EMBL" id="EMI52887.1"/>
    </source>
</evidence>
<keyword evidence="2" id="KW-1185">Reference proteome</keyword>
<dbReference type="EMBL" id="ANOH01000400">
    <property type="protein sequence ID" value="EMI52887.1"/>
    <property type="molecule type" value="Genomic_DNA"/>
</dbReference>
<proteinExistence type="predicted"/>
<name>M5TUL7_9BACT</name>
<gene>
    <name evidence="1" type="ORF">RSSM_05701</name>
</gene>
<dbReference type="AlphaFoldDB" id="M5TUL7"/>
<sequence length="41" mass="4534">MSEKEMLASDYPVPAIEVARLFVKAGHSGLVVVYSLKLFTH</sequence>
<dbReference type="Proteomes" id="UP000011885">
    <property type="component" value="Unassembled WGS sequence"/>
</dbReference>
<organism evidence="1 2">
    <name type="scientific">Rhodopirellula sallentina SM41</name>
    <dbReference type="NCBI Taxonomy" id="1263870"/>
    <lineage>
        <taxon>Bacteria</taxon>
        <taxon>Pseudomonadati</taxon>
        <taxon>Planctomycetota</taxon>
        <taxon>Planctomycetia</taxon>
        <taxon>Pirellulales</taxon>
        <taxon>Pirellulaceae</taxon>
        <taxon>Rhodopirellula</taxon>
    </lineage>
</organism>
<comment type="caution">
    <text evidence="1">The sequence shown here is derived from an EMBL/GenBank/DDBJ whole genome shotgun (WGS) entry which is preliminary data.</text>
</comment>
<reference evidence="1 2" key="1">
    <citation type="journal article" date="2013" name="Mar. Genomics">
        <title>Expression of sulfatases in Rhodopirellula baltica and the diversity of sulfatases in the genus Rhodopirellula.</title>
        <authorList>
            <person name="Wegner C.E."/>
            <person name="Richter-Heitmann T."/>
            <person name="Klindworth A."/>
            <person name="Klockow C."/>
            <person name="Richter M."/>
            <person name="Achstetter T."/>
            <person name="Glockner F.O."/>
            <person name="Harder J."/>
        </authorList>
    </citation>
    <scope>NUCLEOTIDE SEQUENCE [LARGE SCALE GENOMIC DNA]</scope>
    <source>
        <strain evidence="1 2">SM41</strain>
    </source>
</reference>
<accession>M5TUL7</accession>
<dbReference type="PATRIC" id="fig|1263870.3.peg.6041"/>
<evidence type="ECO:0000313" key="2">
    <source>
        <dbReference type="Proteomes" id="UP000011885"/>
    </source>
</evidence>